<dbReference type="InterPro" id="IPR036116">
    <property type="entry name" value="FN3_sf"/>
</dbReference>
<evidence type="ECO:0000256" key="2">
    <source>
        <dbReference type="ARBA" id="ARBA00023295"/>
    </source>
</evidence>
<dbReference type="GO" id="GO:0016798">
    <property type="term" value="F:hydrolase activity, acting on glycosyl bonds"/>
    <property type="evidence" value="ECO:0007669"/>
    <property type="project" value="UniProtKB-KW"/>
</dbReference>
<name>A0A3L7ATF5_9MICO</name>
<dbReference type="EMBL" id="RCUY01000002">
    <property type="protein sequence ID" value="RLP83803.1"/>
    <property type="molecule type" value="Genomic_DNA"/>
</dbReference>
<dbReference type="PANTHER" id="PTHR13817">
    <property type="entry name" value="TITIN"/>
    <property type="match status" value="1"/>
</dbReference>
<dbReference type="Pfam" id="PF00041">
    <property type="entry name" value="fn3"/>
    <property type="match status" value="1"/>
</dbReference>
<keyword evidence="5" id="KW-0472">Membrane</keyword>
<dbReference type="PROSITE" id="PS50853">
    <property type="entry name" value="FN3"/>
    <property type="match status" value="1"/>
</dbReference>
<evidence type="ECO:0000313" key="8">
    <source>
        <dbReference type="Proteomes" id="UP000269438"/>
    </source>
</evidence>
<proteinExistence type="predicted"/>
<keyword evidence="8" id="KW-1185">Reference proteome</keyword>
<evidence type="ECO:0000259" key="6">
    <source>
        <dbReference type="PROSITE" id="PS50853"/>
    </source>
</evidence>
<comment type="caution">
    <text evidence="7">The sequence shown here is derived from an EMBL/GenBank/DDBJ whole genome shotgun (WGS) entry which is preliminary data.</text>
</comment>
<gene>
    <name evidence="7" type="ORF">D9V34_03050</name>
</gene>
<evidence type="ECO:0000313" key="7">
    <source>
        <dbReference type="EMBL" id="RLP83803.1"/>
    </source>
</evidence>
<dbReference type="AlphaFoldDB" id="A0A3L7ATF5"/>
<dbReference type="Pfam" id="PF08857">
    <property type="entry name" value="ParBc_2"/>
    <property type="match status" value="1"/>
</dbReference>
<dbReference type="Proteomes" id="UP000269438">
    <property type="component" value="Unassembled WGS sequence"/>
</dbReference>
<feature type="domain" description="Fibronectin type-III" evidence="6">
    <location>
        <begin position="361"/>
        <end position="455"/>
    </location>
</feature>
<dbReference type="SUPFAM" id="SSF110849">
    <property type="entry name" value="ParB/Sulfiredoxin"/>
    <property type="match status" value="1"/>
</dbReference>
<keyword evidence="1" id="KW-0677">Repeat</keyword>
<evidence type="ECO:0000256" key="1">
    <source>
        <dbReference type="ARBA" id="ARBA00022737"/>
    </source>
</evidence>
<evidence type="ECO:0000256" key="4">
    <source>
        <dbReference type="SAM" id="MobiDB-lite"/>
    </source>
</evidence>
<dbReference type="Gene3D" id="3.90.1530.10">
    <property type="entry name" value="Conserved hypothetical protein from pyrococcus furiosus pfu- 392566-001, ParB domain"/>
    <property type="match status" value="1"/>
</dbReference>
<dbReference type="GO" id="GO:0000272">
    <property type="term" value="P:polysaccharide catabolic process"/>
    <property type="evidence" value="ECO:0007669"/>
    <property type="project" value="UniProtKB-KW"/>
</dbReference>
<dbReference type="SUPFAM" id="SSF49265">
    <property type="entry name" value="Fibronectin type III"/>
    <property type="match status" value="1"/>
</dbReference>
<dbReference type="CDD" id="cd00063">
    <property type="entry name" value="FN3"/>
    <property type="match status" value="1"/>
</dbReference>
<dbReference type="InterPro" id="IPR013783">
    <property type="entry name" value="Ig-like_fold"/>
</dbReference>
<evidence type="ECO:0000256" key="3">
    <source>
        <dbReference type="ARBA" id="ARBA00023326"/>
    </source>
</evidence>
<keyword evidence="5" id="KW-0812">Transmembrane</keyword>
<sequence>MRPHLPTRRKPVQTLSRARIRPRLLAATGIAAALLAAPLALPTIANAEPAPVLTSPSELLAAKTDDLVDLRIGDIRPTQPSVGFDEVYYKVGRYTMGKDALNKGLGDWCEANGQGDVASAQPGATIDNAASFTCTIPLGQETADSLAAMKTVVIGPGGLPYLTDGHHTLTSFAETPGAGLNTPLRLRVMGNLSNLSETDFWAKMQENGWTWLKDVNGKTITPQQLPKSVGLKNFQDDPARSLLYFTRDIGYTAGTIPFQEFIWGDWLRTSGVDLSGWNPTSAESTLAIVKTISEAQVAAGQDTVIAGGYTGKQLGTLKKWNDGKAVDKGEFAKLSKPFSDDKPGKIAYAMAYKATLPVLTAPATPAAPSVTASGTTATISWQAPADGGSPITGYRVQLNGDDQPARAPIEVAGTELSVTVPNLIPGTYSATVTAVNAIGASVASPVSDAVTIAQPTNPGDVHGTLSISGELRPGATVKVSGTGFAPNVEGFALELHSAPVRLATVTTDANGAFAESVTIPADAAAGAHRIVVLWNGAEVSGSDVTVQPAVDATPTPDPGTTAPSTPTPGTQAPGSSATAQPGATHPAANAGSSLPQTGAGDLPTATLLIALLLGTGALAAGIARKRSAQ</sequence>
<dbReference type="InterPro" id="IPR050964">
    <property type="entry name" value="Striated_Muscle_Regulatory"/>
</dbReference>
<protein>
    <submittedName>
        <fullName evidence="7">Chromosome partitioning protein ParB</fullName>
    </submittedName>
</protein>
<keyword evidence="3" id="KW-0624">Polysaccharide degradation</keyword>
<evidence type="ECO:0000256" key="5">
    <source>
        <dbReference type="SAM" id="Phobius"/>
    </source>
</evidence>
<dbReference type="SMART" id="SM00060">
    <property type="entry name" value="FN3"/>
    <property type="match status" value="1"/>
</dbReference>
<dbReference type="PANTHER" id="PTHR13817:SF166">
    <property type="entry name" value="NEURONAL IGCAM-RELATED"/>
    <property type="match status" value="1"/>
</dbReference>
<feature type="region of interest" description="Disordered" evidence="4">
    <location>
        <begin position="547"/>
        <end position="597"/>
    </location>
</feature>
<accession>A0A3L7ATF5</accession>
<keyword evidence="3" id="KW-0119">Carbohydrate metabolism</keyword>
<dbReference type="InterPro" id="IPR014956">
    <property type="entry name" value="ParBc_2"/>
</dbReference>
<organism evidence="7 8">
    <name type="scientific">Mycetocola lacteus</name>
    <dbReference type="NCBI Taxonomy" id="76637"/>
    <lineage>
        <taxon>Bacteria</taxon>
        <taxon>Bacillati</taxon>
        <taxon>Actinomycetota</taxon>
        <taxon>Actinomycetes</taxon>
        <taxon>Micrococcales</taxon>
        <taxon>Microbacteriaceae</taxon>
        <taxon>Mycetocola</taxon>
    </lineage>
</organism>
<feature type="compositionally biased region" description="Low complexity" evidence="4">
    <location>
        <begin position="552"/>
        <end position="576"/>
    </location>
</feature>
<feature type="transmembrane region" description="Helical" evidence="5">
    <location>
        <begin position="602"/>
        <end position="623"/>
    </location>
</feature>
<dbReference type="CDD" id="cd16390">
    <property type="entry name" value="ParB_N_Srx_like"/>
    <property type="match status" value="1"/>
</dbReference>
<keyword evidence="2" id="KW-0378">Hydrolase</keyword>
<reference evidence="7 8" key="1">
    <citation type="submission" date="2018-10" db="EMBL/GenBank/DDBJ databases">
        <authorList>
            <person name="Li J."/>
        </authorList>
    </citation>
    <scope>NUCLEOTIDE SEQUENCE [LARGE SCALE GENOMIC DNA]</scope>
    <source>
        <strain evidence="7 8">JCM 11654</strain>
    </source>
</reference>
<keyword evidence="5" id="KW-1133">Transmembrane helix</keyword>
<keyword evidence="2" id="KW-0326">Glycosidase</keyword>
<dbReference type="InterPro" id="IPR003961">
    <property type="entry name" value="FN3_dom"/>
</dbReference>
<dbReference type="Gene3D" id="2.60.40.10">
    <property type="entry name" value="Immunoglobulins"/>
    <property type="match status" value="1"/>
</dbReference>
<dbReference type="InterPro" id="IPR036086">
    <property type="entry name" value="ParB/Sulfiredoxin_sf"/>
</dbReference>